<evidence type="ECO:0000313" key="11">
    <source>
        <dbReference type="Proteomes" id="UP001419910"/>
    </source>
</evidence>
<evidence type="ECO:0000256" key="3">
    <source>
        <dbReference type="ARBA" id="ARBA00022692"/>
    </source>
</evidence>
<feature type="transmembrane region" description="Helical" evidence="7">
    <location>
        <begin position="33"/>
        <end position="53"/>
    </location>
</feature>
<keyword evidence="2" id="KW-1003">Cell membrane</keyword>
<keyword evidence="3 7" id="KW-0812">Transmembrane</keyword>
<dbReference type="RefSeq" id="WP_343889518.1">
    <property type="nucleotide sequence ID" value="NZ_BAAAEH010000022.1"/>
</dbReference>
<proteinExistence type="inferred from homology"/>
<evidence type="ECO:0000256" key="6">
    <source>
        <dbReference type="ARBA" id="ARBA00038076"/>
    </source>
</evidence>
<feature type="domain" description="MacB-like periplasmic core" evidence="9">
    <location>
        <begin position="32"/>
        <end position="247"/>
    </location>
</feature>
<dbReference type="PANTHER" id="PTHR30572:SF4">
    <property type="entry name" value="ABC TRANSPORTER PERMEASE YTRF"/>
    <property type="match status" value="1"/>
</dbReference>
<name>A0ABU9Y1M4_9SPHN</name>
<keyword evidence="11" id="KW-1185">Reference proteome</keyword>
<evidence type="ECO:0000259" key="8">
    <source>
        <dbReference type="Pfam" id="PF02687"/>
    </source>
</evidence>
<evidence type="ECO:0000256" key="4">
    <source>
        <dbReference type="ARBA" id="ARBA00022989"/>
    </source>
</evidence>
<keyword evidence="5 7" id="KW-0472">Membrane</keyword>
<comment type="similarity">
    <text evidence="6">Belongs to the ABC-4 integral membrane protein family.</text>
</comment>
<comment type="subcellular location">
    <subcellularLocation>
        <location evidence="1">Cell membrane</location>
        <topology evidence="1">Multi-pass membrane protein</topology>
    </subcellularLocation>
</comment>
<evidence type="ECO:0000256" key="5">
    <source>
        <dbReference type="ARBA" id="ARBA00023136"/>
    </source>
</evidence>
<comment type="caution">
    <text evidence="10">The sequence shown here is derived from an EMBL/GenBank/DDBJ whole genome shotgun (WGS) entry which is preliminary data.</text>
</comment>
<dbReference type="Proteomes" id="UP001419910">
    <property type="component" value="Unassembled WGS sequence"/>
</dbReference>
<dbReference type="InterPro" id="IPR050250">
    <property type="entry name" value="Macrolide_Exporter_MacB"/>
</dbReference>
<feature type="transmembrane region" description="Helical" evidence="7">
    <location>
        <begin position="362"/>
        <end position="384"/>
    </location>
</feature>
<organism evidence="10 11">
    <name type="scientific">Sphingomonas oligophenolica</name>
    <dbReference type="NCBI Taxonomy" id="301154"/>
    <lineage>
        <taxon>Bacteria</taxon>
        <taxon>Pseudomonadati</taxon>
        <taxon>Pseudomonadota</taxon>
        <taxon>Alphaproteobacteria</taxon>
        <taxon>Sphingomonadales</taxon>
        <taxon>Sphingomonadaceae</taxon>
        <taxon>Sphingomonas</taxon>
    </lineage>
</organism>
<accession>A0ABU9Y1M4</accession>
<feature type="domain" description="ABC3 transporter permease C-terminal" evidence="8">
    <location>
        <begin position="281"/>
        <end position="394"/>
    </location>
</feature>
<keyword evidence="4 7" id="KW-1133">Transmembrane helix</keyword>
<dbReference type="EMBL" id="JBDIME010000005">
    <property type="protein sequence ID" value="MEN2789705.1"/>
    <property type="molecule type" value="Genomic_DNA"/>
</dbReference>
<evidence type="ECO:0000256" key="2">
    <source>
        <dbReference type="ARBA" id="ARBA00022475"/>
    </source>
</evidence>
<evidence type="ECO:0000256" key="7">
    <source>
        <dbReference type="SAM" id="Phobius"/>
    </source>
</evidence>
<feature type="transmembrane region" description="Helical" evidence="7">
    <location>
        <begin position="324"/>
        <end position="350"/>
    </location>
</feature>
<evidence type="ECO:0000259" key="9">
    <source>
        <dbReference type="Pfam" id="PF12704"/>
    </source>
</evidence>
<reference evidence="10 11" key="1">
    <citation type="submission" date="2024-05" db="EMBL/GenBank/DDBJ databases">
        <authorList>
            <person name="Liu Q."/>
            <person name="Xin Y.-H."/>
        </authorList>
    </citation>
    <scope>NUCLEOTIDE SEQUENCE [LARGE SCALE GENOMIC DNA]</scope>
    <source>
        <strain evidence="10 11">CGMCC 1.10181</strain>
    </source>
</reference>
<dbReference type="PANTHER" id="PTHR30572">
    <property type="entry name" value="MEMBRANE COMPONENT OF TRANSPORTER-RELATED"/>
    <property type="match status" value="1"/>
</dbReference>
<evidence type="ECO:0000313" key="10">
    <source>
        <dbReference type="EMBL" id="MEN2789705.1"/>
    </source>
</evidence>
<feature type="transmembrane region" description="Helical" evidence="7">
    <location>
        <begin position="278"/>
        <end position="303"/>
    </location>
</feature>
<protein>
    <submittedName>
        <fullName evidence="10">ABC transporter permease</fullName>
    </submittedName>
</protein>
<dbReference type="InterPro" id="IPR025857">
    <property type="entry name" value="MacB_PCD"/>
</dbReference>
<gene>
    <name evidence="10" type="ORF">ABC974_08715</name>
</gene>
<dbReference type="Pfam" id="PF02687">
    <property type="entry name" value="FtsX"/>
    <property type="match status" value="1"/>
</dbReference>
<sequence>MNSDGPAPHQGVSLREIAGEAFANLRAQGRRSILALLGIMIGTASIVAMLNIGHNAQLETLKLFVNMGVDMLQVRASPTGQAPARLDRTLVEQLPGRDPDILLATPMATGRLPVSAGAQQADLGIIAMPPALAAMARLPLRRGRLLGTIDDCGLVALVGDGAAQKLSAPGAQLLPGSRLGVGAYVFTVVGILGPTVMESLNPTDYNDAVFIPLACARRALPGPDPNVAMIRLRPGVDADAVGARVSAALANPASAIQIVNARLIIKTMNEQKAVHTRMLAAIGAISLLVGGIGVMNVMLMSVMERRREIGLRAAIGATPRDLRTMFLVESGVLAVLGGAVGALLGVLAAFVAARSSGWTFSLALYVLPLGPGIAGLVGLAFGLYPAITAARLDPIEALRAE</sequence>
<evidence type="ECO:0000256" key="1">
    <source>
        <dbReference type="ARBA" id="ARBA00004651"/>
    </source>
</evidence>
<dbReference type="InterPro" id="IPR003838">
    <property type="entry name" value="ABC3_permease_C"/>
</dbReference>
<dbReference type="Pfam" id="PF12704">
    <property type="entry name" value="MacB_PCD"/>
    <property type="match status" value="1"/>
</dbReference>